<name>A0ABX9JKW6_9BACT</name>
<feature type="transmembrane region" description="Helical" evidence="1">
    <location>
        <begin position="78"/>
        <end position="99"/>
    </location>
</feature>
<accession>A0ABX9JKW6</accession>
<keyword evidence="3" id="KW-1185">Reference proteome</keyword>
<proteinExistence type="predicted"/>
<evidence type="ECO:0000256" key="1">
    <source>
        <dbReference type="SAM" id="Phobius"/>
    </source>
</evidence>
<keyword evidence="1" id="KW-0812">Transmembrane</keyword>
<comment type="caution">
    <text evidence="2">The sequence shown here is derived from an EMBL/GenBank/DDBJ whole genome shotgun (WGS) entry which is preliminary data.</text>
</comment>
<feature type="transmembrane region" description="Helical" evidence="1">
    <location>
        <begin position="48"/>
        <end position="66"/>
    </location>
</feature>
<reference evidence="2 3" key="1">
    <citation type="submission" date="2018-08" db="EMBL/GenBank/DDBJ databases">
        <title>Genomic Encyclopedia of Archaeal and Bacterial Type Strains, Phase II (KMG-II): from individual species to whole genera.</title>
        <authorList>
            <person name="Goeker M."/>
        </authorList>
    </citation>
    <scope>NUCLEOTIDE SEQUENCE [LARGE SCALE GENOMIC DNA]</scope>
    <source>
        <strain evidence="2 3">DSM 2261</strain>
    </source>
</reference>
<protein>
    <submittedName>
        <fullName evidence="2">Uncharacterized protein</fullName>
    </submittedName>
</protein>
<gene>
    <name evidence="2" type="ORF">ATI61_12444</name>
</gene>
<organism evidence="2 3">
    <name type="scientific">Archangium gephyra</name>
    <dbReference type="NCBI Taxonomy" id="48"/>
    <lineage>
        <taxon>Bacteria</taxon>
        <taxon>Pseudomonadati</taxon>
        <taxon>Myxococcota</taxon>
        <taxon>Myxococcia</taxon>
        <taxon>Myxococcales</taxon>
        <taxon>Cystobacterineae</taxon>
        <taxon>Archangiaceae</taxon>
        <taxon>Archangium</taxon>
    </lineage>
</organism>
<dbReference type="Proteomes" id="UP000256345">
    <property type="component" value="Unassembled WGS sequence"/>
</dbReference>
<keyword evidence="1" id="KW-0472">Membrane</keyword>
<dbReference type="EMBL" id="QUMU01000024">
    <property type="protein sequence ID" value="REG15459.1"/>
    <property type="molecule type" value="Genomic_DNA"/>
</dbReference>
<evidence type="ECO:0000313" key="2">
    <source>
        <dbReference type="EMBL" id="REG15459.1"/>
    </source>
</evidence>
<evidence type="ECO:0000313" key="3">
    <source>
        <dbReference type="Proteomes" id="UP000256345"/>
    </source>
</evidence>
<sequence length="238" mass="25877">MPGRGRGRLPSVTSRLPFVLFLLTPAVALAGMPSFLLSDVASQRFQAISFFLALFLGVTLAVRALWNRLGRDVPRLPRLGFGSALALVFLWGLGFQLVLSMIAGGRELMTPGAWEKKGVTYQLHESELPSEKELVLQARRQRLEELRVALWAYAAGHGSEFPPSDFAPGIAEERWKVLGGSGLHFVYVSGLKADAPATPLAYEPGLFGPERWVLFTDGDIRRMPIASIHEALAAGGAP</sequence>
<keyword evidence="1" id="KW-1133">Transmembrane helix</keyword>